<feature type="region of interest" description="Disordered" evidence="5">
    <location>
        <begin position="143"/>
        <end position="177"/>
    </location>
</feature>
<feature type="compositionally biased region" description="Basic and acidic residues" evidence="5">
    <location>
        <begin position="611"/>
        <end position="620"/>
    </location>
</feature>
<feature type="compositionally biased region" description="Polar residues" evidence="5">
    <location>
        <begin position="843"/>
        <end position="855"/>
    </location>
</feature>
<dbReference type="Gene3D" id="3.30.920.20">
    <property type="entry name" value="Gas2-like domain"/>
    <property type="match status" value="1"/>
</dbReference>
<feature type="compositionally biased region" description="Polar residues" evidence="5">
    <location>
        <begin position="2363"/>
        <end position="2390"/>
    </location>
</feature>
<feature type="compositionally biased region" description="Polar residues" evidence="5">
    <location>
        <begin position="1999"/>
        <end position="2010"/>
    </location>
</feature>
<feature type="region of interest" description="Disordered" evidence="5">
    <location>
        <begin position="837"/>
        <end position="861"/>
    </location>
</feature>
<proteinExistence type="predicted"/>
<feature type="compositionally biased region" description="Polar residues" evidence="5">
    <location>
        <begin position="1763"/>
        <end position="1773"/>
    </location>
</feature>
<feature type="region of interest" description="Disordered" evidence="5">
    <location>
        <begin position="2301"/>
        <end position="2435"/>
    </location>
</feature>
<feature type="compositionally biased region" description="Basic and acidic residues" evidence="5">
    <location>
        <begin position="241"/>
        <end position="250"/>
    </location>
</feature>
<feature type="compositionally biased region" description="Polar residues" evidence="5">
    <location>
        <begin position="1971"/>
        <end position="1985"/>
    </location>
</feature>
<feature type="region of interest" description="Disordered" evidence="5">
    <location>
        <begin position="189"/>
        <end position="209"/>
    </location>
</feature>
<sequence length="2563" mass="280490">MSYPRRPTSSEHPYAPPTSSPLSPHSAPPPPSEPSVATTNSHYYRPLRSSLTSPARSNISSPAHSPTRPSRQSRIQSLLATDPLLSHLTPVTIARLSTSGDFDFKPGEKEWSLRAVEGTVKVNEWLREVEGWNREWRRSYRENKDAGDGYLPPTDRPKKRRKTDMGSIREEEEDTMLDGSKPVRRRLFSENNGAGRNEHVIAKDDTGLETAETLKPQTDSPSLGRGGKPLTPYQLKIQRQRAAEARKDLVPVDGASEPDQAPVEPVEKIDVREGEEEDQDDELEEGVEYWGSLRRSVVEGYEARIEAIKSEIEELDVDGLKDRVLSYRTGTANPLTDSSAILAATTLQLLPPLARLTKLLSIWAVRIAVLRVVPVFLRWLQIAKDALDAGYTAINHPSINPESGPLDTDWRGLEEESYTLMQETITQKVATAGRLMDTMLDALEGREDVLPEKWIVELEDVEEGVGRWEMDGERVVLEGRLRLEEMRMRQSRREEEAREREKTLLVLEQERSAQEARVEEEAAMDVMEKAEETDRQLREALETNDIVAEAIELPDDDENDWIEPDTARGDIEELLLKLEDVEKERSLSEEDEDRGRRSRRARSISAAHSPRGVDNHRDPPEPPSAIGPLVVEEDQNEPLPAGESEPLTTATNGTFFSRLFSAVPRAPLRKANQASEGACSLPAVVSSTVSEGPAVNVSATLPEETARPQLSQQRRDEDERIRMAVSQQMEQNLSQGRSARSEPRTSSPPAHMEEQQEEKREKEKQLKGVEEAEEGEDGEDGEDGERREGKNEPQVTFADDEAIRLNIVQQMEQMMIGDSGQSQQVEAGAISVTPVPEPAWTAERSQSQPQTSSALPTEADEQIRQRITQDMEQSLVGTGVSQLEQKKEVVESSQPVVASQPNSSTMLGLPVATIPKLSRSTTEDDEIRRKPTTGMVQSMSTGSMVQPEIKRESQQISQLTSVQPVAVPVVGAISAQQSHAQVDTPQDDEAIRRQIQKGMQRLLESGGTLSTSTAVVTVDKPAKESAQEPVEEKSPFSTPPRSVRHPSPPIIGDDDQIRRKIVTEMEQFVNKDRHVLQAAAPSGSIDLESQQCILQPEPRSIIAPAGGNEDEQIRQQIVRQMEEMMIHDTAPAADEPALQEPVSRVLEAAQQALPVPCATCTTTTPAPQVIYSDDDERIRRKVVEEMETLLRGGSMSQQSQPATVKPTIQPRQATAQPAPILVQPTHPETPADDEKIKQRVTAEMEESLKKERSPAAECTGGESGAQQAVLRVESEKRVDGKWEAEAERQRLAHEQAERERITKLAEAEKTPEAEARKAAVLEAQRLAAEEELAEKARLELEAEKVAETERLLLAEEAAEKEKAAELERLAEAERQRLDAQRHEEETAAAKALEERRAAEAERAAVVEAARQVFISGQAKFDDNKFQELDRQRRLAEDERVRLADVALAEREKAREARQQAERVQREREIEVERVKAETLRQRANNALGADASDTGTEGFRGIETGSTATVEDDLTSDVFDTAAESDGSGDDLDYSDIWKAQTGYETPRAIQEPEDILLGEVSRSLESVMATPESPAPSSPMHIDQPTAAKLPSPPNSDDQDYKLSGRAGIKPSVEMPSNLAHVWEQISETSFDIGSSGGGGNEDEDGRGKGIKLTFDKLLIADNSADEHVALDSGEPEKSAMGCEDVLAVDPSELLPPETFVEPKTPAKGLGNIPNLSPPGQYMFDSPEGSRSQEDFRHFDDEDFLLSRGYSFDTPSIILAPSTPQKGNTPQKGDSLEHSHDEDSAGTPRRGVSPQSPDSQNGSFGISLSRASMGEGDQADMSGSMSYFEQEESSEIEIKPVATSTPKGNRRLTVTTGLDSIVEVLTPRSTRGQRFDDSDRCRNDSPGLDGFSGDREGADSLGDGVFSSPIVPDERVEKEMLPIELSEKVAEREIWRDPTRATSASKNRSVPPRSSTPTFGKGLAKDQKQRFTLCSSSSAPSATTEYRRPTSRVEARPSSRQGNRPSSRAQEYRPPSRARDTGIAGPSPRAGLSTPGGAAGDGSNSSTPTGTPAPAIRPMRGLRRDTVSTTGADSDEDDDPRRFLRENTPEMLNSPDFVKAPKLQVTKRHVRQPSNFTSTVTPEKSSRSNKGPHVAQGSSLVLPTTPILQVDLDDKINEILGSLPSKVRLTASNLQKLSESTKRQPPIKPFDLSSPTGIPGPGSVGSSPSIASEVPSYARASARRHNSSSPGDIKLYHLHRTDGQAPIKLYIRLVGENGERVMVRVGGGWADLAEYLKEYATHHGSKRRVVSEGRVEIQDLSTHTHHGRTLHPSRSISSFRSVSPGPMGSRPSSPLPGGNRPSTSLSMRRPESPMLMKRSESENPSLHTNSTTMRGGHNGTLSRNSRISPTTPPDETFPPQPVTAVQLTPPNRNSPPGRPASRPGSSSSVGYRRPTSRLSFSESVFGDSGSVNGYSPPSLLPQPQPLGLAGPKGKNVHPDNQAWVEDMLGQVRKASADRRTQLLAAAAGHYGDGGVDEVAVEGSVPLGGGGGQGGDYSGREFGGKLGEIGKVGGTRRLFVKRG</sequence>
<feature type="compositionally biased region" description="Basic and acidic residues" evidence="5">
    <location>
        <begin position="2080"/>
        <end position="2089"/>
    </location>
</feature>
<feature type="compositionally biased region" description="Basic and acidic residues" evidence="5">
    <location>
        <begin position="1232"/>
        <end position="1254"/>
    </location>
</feature>
<dbReference type="GO" id="GO:0008017">
    <property type="term" value="F:microtubule binding"/>
    <property type="evidence" value="ECO:0007669"/>
    <property type="project" value="InterPro"/>
</dbReference>
<feature type="coiled-coil region" evidence="4">
    <location>
        <begin position="1443"/>
        <end position="1477"/>
    </location>
</feature>
<feature type="compositionally biased region" description="Polar residues" evidence="5">
    <location>
        <begin position="892"/>
        <end position="906"/>
    </location>
</feature>
<evidence type="ECO:0000313" key="7">
    <source>
        <dbReference type="EMBL" id="CUS08746.1"/>
    </source>
</evidence>
<dbReference type="EMBL" id="LN891115">
    <property type="protein sequence ID" value="CUS08746.1"/>
    <property type="molecule type" value="Genomic_DNA"/>
</dbReference>
<feature type="region of interest" description="Disordered" evidence="5">
    <location>
        <begin position="1191"/>
        <end position="1210"/>
    </location>
</feature>
<feature type="compositionally biased region" description="Polar residues" evidence="5">
    <location>
        <begin position="725"/>
        <end position="748"/>
    </location>
</feature>
<dbReference type="Pfam" id="PF02187">
    <property type="entry name" value="GAS2"/>
    <property type="match status" value="1"/>
</dbReference>
<feature type="compositionally biased region" description="Basic and acidic residues" evidence="5">
    <location>
        <begin position="1986"/>
        <end position="1998"/>
    </location>
</feature>
<name>A0A292PML0_9PEZI</name>
<reference evidence="7" key="1">
    <citation type="submission" date="2015-10" db="EMBL/GenBank/DDBJ databases">
        <authorList>
            <person name="Regsiter A."/>
            <person name="william w."/>
        </authorList>
    </citation>
    <scope>NUCLEOTIDE SEQUENCE</scope>
    <source>
        <strain evidence="7">Montdore</strain>
    </source>
</reference>
<feature type="region of interest" description="Disordered" evidence="5">
    <location>
        <begin position="686"/>
        <end position="803"/>
    </location>
</feature>
<feature type="compositionally biased region" description="Low complexity" evidence="5">
    <location>
        <begin position="2205"/>
        <end position="2221"/>
    </location>
</feature>
<evidence type="ECO:0000313" key="8">
    <source>
        <dbReference type="Proteomes" id="UP001412239"/>
    </source>
</evidence>
<dbReference type="Proteomes" id="UP001412239">
    <property type="component" value="Unassembled WGS sequence"/>
</dbReference>
<feature type="compositionally biased region" description="Polar residues" evidence="5">
    <location>
        <begin position="1843"/>
        <end position="1852"/>
    </location>
</feature>
<feature type="compositionally biased region" description="Polar residues" evidence="5">
    <location>
        <begin position="2113"/>
        <end position="2124"/>
    </location>
</feature>
<dbReference type="InterPro" id="IPR003108">
    <property type="entry name" value="GAR_dom"/>
</dbReference>
<feature type="compositionally biased region" description="Basic and acidic residues" evidence="5">
    <location>
        <begin position="1272"/>
        <end position="1316"/>
    </location>
</feature>
<feature type="region of interest" description="Disordered" evidence="5">
    <location>
        <begin position="1870"/>
        <end position="1911"/>
    </location>
</feature>
<dbReference type="PANTHER" id="PTHR24216:SF65">
    <property type="entry name" value="PAXILLIN-LIKE PROTEIN 1"/>
    <property type="match status" value="1"/>
</dbReference>
<keyword evidence="8" id="KW-1185">Reference proteome</keyword>
<feature type="region of interest" description="Disordered" evidence="5">
    <location>
        <begin position="241"/>
        <end position="265"/>
    </location>
</feature>
<keyword evidence="3" id="KW-0206">Cytoskeleton</keyword>
<dbReference type="PANTHER" id="PTHR24216">
    <property type="entry name" value="PAXILLIN-RELATED"/>
    <property type="match status" value="1"/>
</dbReference>
<feature type="compositionally biased region" description="Pro residues" evidence="5">
    <location>
        <begin position="2391"/>
        <end position="2402"/>
    </location>
</feature>
<feature type="region of interest" description="Disordered" evidence="5">
    <location>
        <begin position="2454"/>
        <end position="2477"/>
    </location>
</feature>
<keyword evidence="4" id="KW-0175">Coiled coil</keyword>
<dbReference type="InterPro" id="IPR036534">
    <property type="entry name" value="GAR_dom_sf"/>
</dbReference>
<feature type="compositionally biased region" description="Low complexity" evidence="5">
    <location>
        <begin position="2420"/>
        <end position="2434"/>
    </location>
</feature>
<feature type="region of interest" description="Disordered" evidence="5">
    <location>
        <begin position="1485"/>
        <end position="1515"/>
    </location>
</feature>
<feature type="compositionally biased region" description="Basic and acidic residues" evidence="5">
    <location>
        <begin position="1732"/>
        <end position="1741"/>
    </location>
</feature>
<feature type="compositionally biased region" description="Basic and acidic residues" evidence="5">
    <location>
        <begin position="1775"/>
        <end position="1784"/>
    </location>
</feature>
<feature type="compositionally biased region" description="Acidic residues" evidence="5">
    <location>
        <begin position="771"/>
        <end position="783"/>
    </location>
</feature>
<feature type="compositionally biased region" description="Basic and acidic residues" evidence="5">
    <location>
        <begin position="1923"/>
        <end position="1940"/>
    </location>
</feature>
<gene>
    <name evidence="7" type="ORF">GSTUAT00007161001</name>
</gene>
<feature type="compositionally biased region" description="Polar residues" evidence="5">
    <location>
        <begin position="934"/>
        <end position="944"/>
    </location>
</feature>
<feature type="compositionally biased region" description="Basic and acidic residues" evidence="5">
    <location>
        <begin position="196"/>
        <end position="206"/>
    </location>
</feature>
<feature type="compositionally biased region" description="Basic and acidic residues" evidence="5">
    <location>
        <begin position="1874"/>
        <end position="1884"/>
    </location>
</feature>
<feature type="domain" description="GAR" evidence="6">
    <location>
        <begin position="2206"/>
        <end position="2284"/>
    </location>
</feature>
<feature type="region of interest" description="Disordered" evidence="5">
    <location>
        <begin position="583"/>
        <end position="651"/>
    </location>
</feature>
<dbReference type="PROSITE" id="PS51460">
    <property type="entry name" value="GAR"/>
    <property type="match status" value="1"/>
</dbReference>
<organism evidence="7 8">
    <name type="scientific">Tuber aestivum</name>
    <name type="common">summer truffle</name>
    <dbReference type="NCBI Taxonomy" id="59557"/>
    <lineage>
        <taxon>Eukaryota</taxon>
        <taxon>Fungi</taxon>
        <taxon>Dikarya</taxon>
        <taxon>Ascomycota</taxon>
        <taxon>Pezizomycotina</taxon>
        <taxon>Pezizomycetes</taxon>
        <taxon>Pezizales</taxon>
        <taxon>Tuberaceae</taxon>
        <taxon>Tuber</taxon>
    </lineage>
</organism>
<feature type="compositionally biased region" description="Basic and acidic residues" evidence="5">
    <location>
        <begin position="713"/>
        <end position="722"/>
    </location>
</feature>
<feature type="region of interest" description="Disordered" evidence="5">
    <location>
        <begin position="512"/>
        <end position="535"/>
    </location>
</feature>
<feature type="region of interest" description="Disordered" evidence="5">
    <location>
        <begin position="2178"/>
        <end position="2235"/>
    </location>
</feature>
<feature type="compositionally biased region" description="Polar residues" evidence="5">
    <location>
        <begin position="1941"/>
        <end position="1959"/>
    </location>
</feature>
<feature type="compositionally biased region" description="Low complexity" evidence="5">
    <location>
        <begin position="2314"/>
        <end position="2343"/>
    </location>
</feature>
<dbReference type="GO" id="GO:0005856">
    <property type="term" value="C:cytoskeleton"/>
    <property type="evidence" value="ECO:0007669"/>
    <property type="project" value="UniProtKB-SubCell"/>
</dbReference>
<feature type="region of interest" description="Disordered" evidence="5">
    <location>
        <begin position="1561"/>
        <end position="1605"/>
    </location>
</feature>
<protein>
    <recommendedName>
        <fullName evidence="6">GAR domain-containing protein</fullName>
    </recommendedName>
</protein>
<feature type="region of interest" description="Disordered" evidence="5">
    <location>
        <begin position="1755"/>
        <end position="1852"/>
    </location>
</feature>
<feature type="compositionally biased region" description="Polar residues" evidence="5">
    <location>
        <begin position="1794"/>
        <end position="1811"/>
    </location>
</feature>
<evidence type="ECO:0000259" key="6">
    <source>
        <dbReference type="PROSITE" id="PS51460"/>
    </source>
</evidence>
<feature type="region of interest" description="Disordered" evidence="5">
    <location>
        <begin position="1019"/>
        <end position="1053"/>
    </location>
</feature>
<feature type="region of interest" description="Disordered" evidence="5">
    <location>
        <begin position="1215"/>
        <end position="1316"/>
    </location>
</feature>
<evidence type="ECO:0000256" key="4">
    <source>
        <dbReference type="SAM" id="Coils"/>
    </source>
</evidence>
<feature type="compositionally biased region" description="Basic and acidic residues" evidence="5">
    <location>
        <begin position="751"/>
        <end position="770"/>
    </location>
</feature>
<feature type="region of interest" description="Disordered" evidence="5">
    <location>
        <begin position="892"/>
        <end position="956"/>
    </location>
</feature>
<feature type="region of interest" description="Disordered" evidence="5">
    <location>
        <begin position="1"/>
        <end position="76"/>
    </location>
</feature>
<dbReference type="SUPFAM" id="SSF143575">
    <property type="entry name" value="GAS2 domain-like"/>
    <property type="match status" value="1"/>
</dbReference>
<evidence type="ECO:0000256" key="2">
    <source>
        <dbReference type="ARBA" id="ARBA00022490"/>
    </source>
</evidence>
<comment type="subcellular location">
    <subcellularLocation>
        <location evidence="1">Cytoplasm</location>
        <location evidence="1">Cytoskeleton</location>
    </subcellularLocation>
</comment>
<feature type="region of interest" description="Disordered" evidence="5">
    <location>
        <begin position="1923"/>
        <end position="2139"/>
    </location>
</feature>
<feature type="compositionally biased region" description="Basic and acidic residues" evidence="5">
    <location>
        <begin position="1020"/>
        <end position="1034"/>
    </location>
</feature>
<feature type="compositionally biased region" description="Polar residues" evidence="5">
    <location>
        <begin position="49"/>
        <end position="76"/>
    </location>
</feature>
<feature type="region of interest" description="Disordered" evidence="5">
    <location>
        <begin position="1375"/>
        <end position="1394"/>
    </location>
</feature>
<keyword evidence="2" id="KW-0963">Cytoplasm</keyword>
<evidence type="ECO:0000256" key="1">
    <source>
        <dbReference type="ARBA" id="ARBA00004245"/>
    </source>
</evidence>
<evidence type="ECO:0000256" key="3">
    <source>
        <dbReference type="ARBA" id="ARBA00023212"/>
    </source>
</evidence>
<feature type="region of interest" description="Disordered" evidence="5">
    <location>
        <begin position="1697"/>
        <end position="1741"/>
    </location>
</feature>
<accession>A0A292PML0</accession>
<evidence type="ECO:0000256" key="5">
    <source>
        <dbReference type="SAM" id="MobiDB-lite"/>
    </source>
</evidence>